<name>A0A6D2I735_9BRAS</name>
<dbReference type="OrthoDB" id="1107783at2759"/>
<dbReference type="SMART" id="SM00597">
    <property type="entry name" value="ZnF_TTF"/>
    <property type="match status" value="1"/>
</dbReference>
<evidence type="ECO:0000313" key="3">
    <source>
        <dbReference type="EMBL" id="CAA7022658.1"/>
    </source>
</evidence>
<evidence type="ECO:0000313" key="4">
    <source>
        <dbReference type="EMBL" id="CAA7022672.1"/>
    </source>
</evidence>
<evidence type="ECO:0000259" key="2">
    <source>
        <dbReference type="SMART" id="SM00597"/>
    </source>
</evidence>
<dbReference type="PANTHER" id="PTHR45749:SF35">
    <property type="entry name" value="AC-LIKE TRANSPOSASE-RELATED"/>
    <property type="match status" value="1"/>
</dbReference>
<dbReference type="Proteomes" id="UP000467841">
    <property type="component" value="Unassembled WGS sequence"/>
</dbReference>
<feature type="region of interest" description="Disordered" evidence="1">
    <location>
        <begin position="37"/>
        <end position="95"/>
    </location>
</feature>
<dbReference type="EMBL" id="CACVBM020000721">
    <property type="protein sequence ID" value="CAA7022658.1"/>
    <property type="molecule type" value="Genomic_DNA"/>
</dbReference>
<keyword evidence="5" id="KW-1185">Reference proteome</keyword>
<dbReference type="InterPro" id="IPR006580">
    <property type="entry name" value="Znf_TTF"/>
</dbReference>
<protein>
    <recommendedName>
        <fullName evidence="2">TTF-type domain-containing protein</fullName>
    </recommendedName>
</protein>
<sequence>MAPLGLRKQPGGAEKRRKRKKIQEFVKSQANAMLKFLKKPETSSVTAQRNDFEGKDGIFQSKDDPEKEKDEVLHQSEQKKEQHLSEDMSDPGNWRNVVDTKMRDLLVEKGPATRLPSDYQFPKNANGRRFSHSLYIRDLVNGEKVNRQWLVYSKSLDKAFCFCCKLFRDDQTNGGGYLVTTGYNNWTNVSTRLKEHERSHDHMLLMTRWKMLEMGLQKNQTVDKLLNKL</sequence>
<feature type="region of interest" description="Disordered" evidence="1">
    <location>
        <begin position="1"/>
        <end position="21"/>
    </location>
</feature>
<accession>A0A6D2I735</accession>
<evidence type="ECO:0000256" key="1">
    <source>
        <dbReference type="SAM" id="MobiDB-lite"/>
    </source>
</evidence>
<dbReference type="EMBL" id="CACVBM020000721">
    <property type="protein sequence ID" value="CAA7022672.1"/>
    <property type="molecule type" value="Genomic_DNA"/>
</dbReference>
<proteinExistence type="predicted"/>
<feature type="domain" description="TTF-type" evidence="2">
    <location>
        <begin position="134"/>
        <end position="221"/>
    </location>
</feature>
<organism evidence="4 5">
    <name type="scientific">Microthlaspi erraticum</name>
    <dbReference type="NCBI Taxonomy" id="1685480"/>
    <lineage>
        <taxon>Eukaryota</taxon>
        <taxon>Viridiplantae</taxon>
        <taxon>Streptophyta</taxon>
        <taxon>Embryophyta</taxon>
        <taxon>Tracheophyta</taxon>
        <taxon>Spermatophyta</taxon>
        <taxon>Magnoliopsida</taxon>
        <taxon>eudicotyledons</taxon>
        <taxon>Gunneridae</taxon>
        <taxon>Pentapetalae</taxon>
        <taxon>rosids</taxon>
        <taxon>malvids</taxon>
        <taxon>Brassicales</taxon>
        <taxon>Brassicaceae</taxon>
        <taxon>Coluteocarpeae</taxon>
        <taxon>Microthlaspi</taxon>
    </lineage>
</organism>
<dbReference type="PANTHER" id="PTHR45749">
    <property type="match status" value="1"/>
</dbReference>
<dbReference type="AlphaFoldDB" id="A0A6D2I735"/>
<reference evidence="4 5" key="1">
    <citation type="submission" date="2020-01" db="EMBL/GenBank/DDBJ databases">
        <authorList>
            <person name="Mishra B."/>
        </authorList>
    </citation>
    <scope>NUCLEOTIDE SEQUENCE [LARGE SCALE GENOMIC DNA]</scope>
</reference>
<feature type="compositionally biased region" description="Basic and acidic residues" evidence="1">
    <location>
        <begin position="50"/>
        <end position="86"/>
    </location>
</feature>
<gene>
    <name evidence="3" type="ORF">MERR_LOCUS9893</name>
    <name evidence="4" type="ORF">MERR_LOCUS9907</name>
</gene>
<evidence type="ECO:0000313" key="5">
    <source>
        <dbReference type="Proteomes" id="UP000467841"/>
    </source>
</evidence>